<sequence length="85" mass="9638">MHRAATRQRRLCRKFCVFHVAFGTVCIKTTACSGIDFIASQGQPFRKTQRFFLNAVCNRTVTRRLFDCHCHAAAITHAQVLLVIA</sequence>
<comment type="caution">
    <text evidence="1">The sequence shown here is derived from an EMBL/GenBank/DDBJ whole genome shotgun (WGS) entry which is preliminary data.</text>
</comment>
<evidence type="ECO:0008006" key="3">
    <source>
        <dbReference type="Google" id="ProtNLM"/>
    </source>
</evidence>
<gene>
    <name evidence="1" type="ORF">LL965_16550</name>
</gene>
<proteinExistence type="predicted"/>
<evidence type="ECO:0000313" key="2">
    <source>
        <dbReference type="Proteomes" id="UP001199206"/>
    </source>
</evidence>
<dbReference type="EMBL" id="JAJGQJ010000046">
    <property type="protein sequence ID" value="MCC4621613.1"/>
    <property type="molecule type" value="Genomic_DNA"/>
</dbReference>
<accession>A0ABS8HHF7</accession>
<keyword evidence="2" id="KW-1185">Reference proteome</keyword>
<dbReference type="RefSeq" id="WP_152527316.1">
    <property type="nucleotide sequence ID" value="NZ_CAWQPJ010000129.1"/>
</dbReference>
<name>A0ABS8HHF7_9XANT</name>
<dbReference type="Proteomes" id="UP001199206">
    <property type="component" value="Unassembled WGS sequence"/>
</dbReference>
<reference evidence="1 2" key="1">
    <citation type="submission" date="2021-10" db="EMBL/GenBank/DDBJ databases">
        <title>Genome sequencing of Xanthomonas strains from NCPPB.</title>
        <authorList>
            <person name="Hussein R."/>
            <person name="Harrison J."/>
            <person name="Studholme D.J."/>
            <person name="Vicente J."/>
            <person name="Grant M."/>
        </authorList>
    </citation>
    <scope>NUCLEOTIDE SEQUENCE [LARGE SCALE GENOMIC DNA]</scope>
    <source>
        <strain evidence="1 2">NCPPB 101</strain>
    </source>
</reference>
<organism evidence="1 2">
    <name type="scientific">Xanthomonas cassavae CFBP 4642</name>
    <dbReference type="NCBI Taxonomy" id="1219375"/>
    <lineage>
        <taxon>Bacteria</taxon>
        <taxon>Pseudomonadati</taxon>
        <taxon>Pseudomonadota</taxon>
        <taxon>Gammaproteobacteria</taxon>
        <taxon>Lysobacterales</taxon>
        <taxon>Lysobacteraceae</taxon>
        <taxon>Xanthomonas</taxon>
    </lineage>
</organism>
<evidence type="ECO:0000313" key="1">
    <source>
        <dbReference type="EMBL" id="MCC4621613.1"/>
    </source>
</evidence>
<protein>
    <recommendedName>
        <fullName evidence="3">Secreted protein</fullName>
    </recommendedName>
</protein>